<dbReference type="GO" id="GO:0005762">
    <property type="term" value="C:mitochondrial large ribosomal subunit"/>
    <property type="evidence" value="ECO:0007669"/>
    <property type="project" value="TreeGrafter"/>
</dbReference>
<comment type="caution">
    <text evidence="10">The sequence shown here is derived from an EMBL/GenBank/DDBJ whole genome shotgun (WGS) entry which is preliminary data.</text>
</comment>
<evidence type="ECO:0000256" key="4">
    <source>
        <dbReference type="ARBA" id="ARBA00023128"/>
    </source>
</evidence>
<comment type="similarity">
    <text evidence="2">Belongs to the universal ribosomal protein uL29 family.</text>
</comment>
<evidence type="ECO:0000313" key="10">
    <source>
        <dbReference type="EMBL" id="KFX48048.1"/>
    </source>
</evidence>
<proteinExistence type="inferred from homology"/>
<evidence type="ECO:0000256" key="9">
    <source>
        <dbReference type="SAM" id="MobiDB-lite"/>
    </source>
</evidence>
<dbReference type="Pfam" id="PF06984">
    <property type="entry name" value="MRP-L47"/>
    <property type="match status" value="1"/>
</dbReference>
<keyword evidence="4" id="KW-0496">Mitochondrion</keyword>
<dbReference type="InterPro" id="IPR038340">
    <property type="entry name" value="MRP-L47_sf"/>
</dbReference>
<dbReference type="Gene3D" id="6.10.330.20">
    <property type="match status" value="1"/>
</dbReference>
<evidence type="ECO:0000256" key="8">
    <source>
        <dbReference type="ARBA" id="ARBA00035399"/>
    </source>
</evidence>
<evidence type="ECO:0000256" key="3">
    <source>
        <dbReference type="ARBA" id="ARBA00022980"/>
    </source>
</evidence>
<evidence type="ECO:0000256" key="5">
    <source>
        <dbReference type="ARBA" id="ARBA00023274"/>
    </source>
</evidence>
<evidence type="ECO:0000256" key="6">
    <source>
        <dbReference type="ARBA" id="ARBA00026009"/>
    </source>
</evidence>
<sequence>MNRPMIIRVTRQLGTPLSAELPPAFLAPAVHGKVQSANFSSTASNAARQFPDKSKQRGVSAIHMTGPRYPLTVAKFPLPVPVARENLPPRESNPDHGLWGFFPPDRLPMSTPEYDIAHGRSWSIQELRGKSWEDLHCLWWVCVKERNRISTSNVERERLKAGFGEAELIDRERVVRSTQRAIKHVLRERWYAWEDARQIWLKEAEEQWQTEHKKAQLTAKSKKEAKRKARAEKRNAQAAPEAQPEI</sequence>
<comment type="subcellular location">
    <subcellularLocation>
        <location evidence="1">Mitochondrion</location>
    </subcellularLocation>
</comment>
<reference evidence="10" key="1">
    <citation type="journal article" date="2014" name="PLoS Genet.">
        <title>Signature Gene Expression Reveals Novel Clues to the Molecular Mechanisms of Dimorphic Transition in Penicillium marneffei.</title>
        <authorList>
            <person name="Yang E."/>
            <person name="Wang G."/>
            <person name="Cai J."/>
            <person name="Woo P.C."/>
            <person name="Lau S.K."/>
            <person name="Yuen K.-Y."/>
            <person name="Chow W.-N."/>
            <person name="Lin X."/>
        </authorList>
    </citation>
    <scope>NUCLEOTIDE SEQUENCE [LARGE SCALE GENOMIC DNA]</scope>
    <source>
        <strain evidence="10">PM1</strain>
    </source>
</reference>
<dbReference type="HOGENOM" id="CLU_063281_0_0_1"/>
<gene>
    <name evidence="10" type="ORF">GQ26_0131240</name>
</gene>
<keyword evidence="3 10" id="KW-0689">Ribosomal protein</keyword>
<accession>A0A093XS41</accession>
<evidence type="ECO:0000256" key="7">
    <source>
        <dbReference type="ARBA" id="ARBA00035289"/>
    </source>
</evidence>
<dbReference type="EMBL" id="JPOX01000013">
    <property type="protein sequence ID" value="KFX48048.1"/>
    <property type="molecule type" value="Genomic_DNA"/>
</dbReference>
<keyword evidence="5" id="KW-0687">Ribonucleoprotein</keyword>
<feature type="region of interest" description="Disordered" evidence="9">
    <location>
        <begin position="211"/>
        <end position="246"/>
    </location>
</feature>
<organism evidence="10">
    <name type="scientific">Talaromyces marneffei PM1</name>
    <dbReference type="NCBI Taxonomy" id="1077442"/>
    <lineage>
        <taxon>Eukaryota</taxon>
        <taxon>Fungi</taxon>
        <taxon>Dikarya</taxon>
        <taxon>Ascomycota</taxon>
        <taxon>Pezizomycotina</taxon>
        <taxon>Eurotiomycetes</taxon>
        <taxon>Eurotiomycetidae</taxon>
        <taxon>Eurotiales</taxon>
        <taxon>Trichocomaceae</taxon>
        <taxon>Talaromyces</taxon>
        <taxon>Talaromyces sect. Talaromyces</taxon>
    </lineage>
</organism>
<comment type="subunit">
    <text evidence="6">Component of the mitochondrial large ribosomal subunit. Mature mitochondrial ribosomes consist of a small (37S) and a large (54S) subunit. The 37S subunit contains at least 33 different proteins and 1 molecule of RNA (15S). The 54S subunit contains at least 45 different proteins and 1 molecule of RNA (21S).</text>
</comment>
<dbReference type="GO" id="GO:0003735">
    <property type="term" value="F:structural constituent of ribosome"/>
    <property type="evidence" value="ECO:0007669"/>
    <property type="project" value="InterPro"/>
</dbReference>
<dbReference type="PANTHER" id="PTHR21183:SF18">
    <property type="entry name" value="LARGE RIBOSOMAL SUBUNIT PROTEIN UL29M"/>
    <property type="match status" value="1"/>
</dbReference>
<dbReference type="AlphaFoldDB" id="A0A093XS41"/>
<dbReference type="PANTHER" id="PTHR21183">
    <property type="entry name" value="RIBOSOMAL PROTEIN L47, MITOCHONDRIAL-RELATED"/>
    <property type="match status" value="1"/>
</dbReference>
<dbReference type="GO" id="GO:0032543">
    <property type="term" value="P:mitochondrial translation"/>
    <property type="evidence" value="ECO:0007669"/>
    <property type="project" value="TreeGrafter"/>
</dbReference>
<name>A0A093XS41_TALMA</name>
<evidence type="ECO:0000256" key="2">
    <source>
        <dbReference type="ARBA" id="ARBA00009254"/>
    </source>
</evidence>
<dbReference type="InterPro" id="IPR010729">
    <property type="entry name" value="Ribosomal_uL29_mit"/>
</dbReference>
<evidence type="ECO:0000256" key="1">
    <source>
        <dbReference type="ARBA" id="ARBA00004173"/>
    </source>
</evidence>
<dbReference type="eggNOG" id="KOG3331">
    <property type="taxonomic scope" value="Eukaryota"/>
</dbReference>
<protein>
    <recommendedName>
        <fullName evidence="7">Large ribosomal subunit protein uL29m</fullName>
    </recommendedName>
    <alternativeName>
        <fullName evidence="8">54S ribosomal protein L4, mitochondrial</fullName>
    </alternativeName>
</protein>